<evidence type="ECO:0000313" key="2">
    <source>
        <dbReference type="Proteomes" id="UP000238479"/>
    </source>
</evidence>
<protein>
    <submittedName>
        <fullName evidence="1">Uncharacterized protein</fullName>
    </submittedName>
</protein>
<keyword evidence="2" id="KW-1185">Reference proteome</keyword>
<gene>
    <name evidence="1" type="ORF">RchiOBHm_Chr4g0429801</name>
</gene>
<dbReference type="EMBL" id="PDCK01000042">
    <property type="protein sequence ID" value="PRQ39857.1"/>
    <property type="molecule type" value="Genomic_DNA"/>
</dbReference>
<reference evidence="1 2" key="1">
    <citation type="journal article" date="2018" name="Nat. Genet.">
        <title>The Rosa genome provides new insights in the design of modern roses.</title>
        <authorList>
            <person name="Bendahmane M."/>
        </authorList>
    </citation>
    <scope>NUCLEOTIDE SEQUENCE [LARGE SCALE GENOMIC DNA]</scope>
    <source>
        <strain evidence="2">cv. Old Blush</strain>
    </source>
</reference>
<name>A0A2P6R093_ROSCH</name>
<evidence type="ECO:0000313" key="1">
    <source>
        <dbReference type="EMBL" id="PRQ39857.1"/>
    </source>
</evidence>
<organism evidence="1 2">
    <name type="scientific">Rosa chinensis</name>
    <name type="common">China rose</name>
    <dbReference type="NCBI Taxonomy" id="74649"/>
    <lineage>
        <taxon>Eukaryota</taxon>
        <taxon>Viridiplantae</taxon>
        <taxon>Streptophyta</taxon>
        <taxon>Embryophyta</taxon>
        <taxon>Tracheophyta</taxon>
        <taxon>Spermatophyta</taxon>
        <taxon>Magnoliopsida</taxon>
        <taxon>eudicotyledons</taxon>
        <taxon>Gunneridae</taxon>
        <taxon>Pentapetalae</taxon>
        <taxon>rosids</taxon>
        <taxon>fabids</taxon>
        <taxon>Rosales</taxon>
        <taxon>Rosaceae</taxon>
        <taxon>Rosoideae</taxon>
        <taxon>Rosoideae incertae sedis</taxon>
        <taxon>Rosa</taxon>
    </lineage>
</organism>
<proteinExistence type="predicted"/>
<accession>A0A2P6R093</accession>
<sequence>MLPDSSTSSHLIVAFVFLGIESGPKSKLCCLHNFMHKWYSRILKTRNQITTYLHCVPFNEFFFFLLTTPIS</sequence>
<dbReference type="AlphaFoldDB" id="A0A2P6R093"/>
<comment type="caution">
    <text evidence="1">The sequence shown here is derived from an EMBL/GenBank/DDBJ whole genome shotgun (WGS) entry which is preliminary data.</text>
</comment>
<dbReference type="Proteomes" id="UP000238479">
    <property type="component" value="Chromosome 4"/>
</dbReference>
<dbReference type="Gramene" id="PRQ39857">
    <property type="protein sequence ID" value="PRQ39857"/>
    <property type="gene ID" value="RchiOBHm_Chr4g0429801"/>
</dbReference>